<dbReference type="EMBL" id="CAKLCB010000247">
    <property type="protein sequence ID" value="CAH0517631.1"/>
    <property type="molecule type" value="Genomic_DNA"/>
</dbReference>
<dbReference type="Proteomes" id="UP001158986">
    <property type="component" value="Unassembled WGS sequence"/>
</dbReference>
<feature type="domain" description="RNase H type-1" evidence="1">
    <location>
        <begin position="106"/>
        <end position="195"/>
    </location>
</feature>
<evidence type="ECO:0000313" key="2">
    <source>
        <dbReference type="EMBL" id="CAH0517631.1"/>
    </source>
</evidence>
<dbReference type="InterPro" id="IPR002156">
    <property type="entry name" value="RNaseH_domain"/>
</dbReference>
<evidence type="ECO:0000259" key="1">
    <source>
        <dbReference type="PROSITE" id="PS50879"/>
    </source>
</evidence>
<name>A0ABN8D0G4_9STRA</name>
<comment type="caution">
    <text evidence="2">The sequence shown here is derived from an EMBL/GenBank/DDBJ whole genome shotgun (WGS) entry which is preliminary data.</text>
</comment>
<reference evidence="2 3" key="1">
    <citation type="submission" date="2021-11" db="EMBL/GenBank/DDBJ databases">
        <authorList>
            <person name="Islam A."/>
            <person name="Islam S."/>
            <person name="Flora M.S."/>
            <person name="Rahman M."/>
            <person name="Ziaur R.M."/>
            <person name="Epstein J.H."/>
            <person name="Hassan M."/>
            <person name="Klassen M."/>
            <person name="Woodard K."/>
            <person name="Webb A."/>
            <person name="Webby R.J."/>
            <person name="El Zowalaty M.E."/>
        </authorList>
    </citation>
    <scope>NUCLEOTIDE SEQUENCE [LARGE SCALE GENOMIC DNA]</scope>
    <source>
        <strain evidence="2">Pbs1</strain>
    </source>
</reference>
<sequence length="195" mass="21285">MNGHLGMYVLLLENNVYPFQALLETRLRMFLGHTEIRQNLDPQCFWLRASCGPVRSHPQRALTRFRSSTYQPADEEEGQNLSHVQPALADTLPLSEAPNNCTGCGGTNALTFYTYFSLTVEHGNPGPGGSGSVIVKVHLPTHTVCVTWVACVAYGHASTTNNIAEYRGLVHGLHQAKASENSPQHEIGDSSLVLS</sequence>
<keyword evidence="3" id="KW-1185">Reference proteome</keyword>
<accession>A0ABN8D0G4</accession>
<proteinExistence type="predicted"/>
<protein>
    <recommendedName>
        <fullName evidence="1">RNase H type-1 domain-containing protein</fullName>
    </recommendedName>
</protein>
<organism evidence="2 3">
    <name type="scientific">Peronospora belbahrii</name>
    <dbReference type="NCBI Taxonomy" id="622444"/>
    <lineage>
        <taxon>Eukaryota</taxon>
        <taxon>Sar</taxon>
        <taxon>Stramenopiles</taxon>
        <taxon>Oomycota</taxon>
        <taxon>Peronosporomycetes</taxon>
        <taxon>Peronosporales</taxon>
        <taxon>Peronosporaceae</taxon>
        <taxon>Peronospora</taxon>
    </lineage>
</organism>
<evidence type="ECO:0000313" key="3">
    <source>
        <dbReference type="Proteomes" id="UP001158986"/>
    </source>
</evidence>
<dbReference type="InterPro" id="IPR036397">
    <property type="entry name" value="RNaseH_sf"/>
</dbReference>
<gene>
    <name evidence="2" type="ORF">PBS001_LOCUS4225</name>
</gene>
<dbReference type="InterPro" id="IPR012337">
    <property type="entry name" value="RNaseH-like_sf"/>
</dbReference>
<dbReference type="SUPFAM" id="SSF53098">
    <property type="entry name" value="Ribonuclease H-like"/>
    <property type="match status" value="1"/>
</dbReference>
<dbReference type="Gene3D" id="3.30.420.10">
    <property type="entry name" value="Ribonuclease H-like superfamily/Ribonuclease H"/>
    <property type="match status" value="1"/>
</dbReference>
<dbReference type="PROSITE" id="PS50879">
    <property type="entry name" value="RNASE_H_1"/>
    <property type="match status" value="1"/>
</dbReference>